<dbReference type="SUPFAM" id="SSF52540">
    <property type="entry name" value="P-loop containing nucleoside triphosphate hydrolases"/>
    <property type="match status" value="2"/>
</dbReference>
<dbReference type="SMART" id="SM00341">
    <property type="entry name" value="HRDC"/>
    <property type="match status" value="1"/>
</dbReference>
<dbReference type="GO" id="GO:0000166">
    <property type="term" value="F:nucleotide binding"/>
    <property type="evidence" value="ECO:0007669"/>
    <property type="project" value="InterPro"/>
</dbReference>
<dbReference type="SUPFAM" id="SSF47819">
    <property type="entry name" value="HRDC-like"/>
    <property type="match status" value="1"/>
</dbReference>
<dbReference type="OrthoDB" id="9763659at2"/>
<dbReference type="SMART" id="SM00382">
    <property type="entry name" value="AAA"/>
    <property type="match status" value="1"/>
</dbReference>
<dbReference type="RefSeq" id="WP_127343544.1">
    <property type="nucleotide sequence ID" value="NZ_RJJX01000009.1"/>
</dbReference>
<dbReference type="InterPro" id="IPR002121">
    <property type="entry name" value="HRDC_dom"/>
</dbReference>
<proteinExistence type="predicted"/>
<keyword evidence="2" id="KW-0378">Hydrolase</keyword>
<dbReference type="GO" id="GO:0003676">
    <property type="term" value="F:nucleic acid binding"/>
    <property type="evidence" value="ECO:0007669"/>
    <property type="project" value="InterPro"/>
</dbReference>
<dbReference type="GO" id="GO:0003678">
    <property type="term" value="F:DNA helicase activity"/>
    <property type="evidence" value="ECO:0007669"/>
    <property type="project" value="InterPro"/>
</dbReference>
<dbReference type="InterPro" id="IPR029491">
    <property type="entry name" value="Helicase_HTH"/>
</dbReference>
<dbReference type="EMBL" id="RJJX01000009">
    <property type="protein sequence ID" value="RUT78338.1"/>
    <property type="molecule type" value="Genomic_DNA"/>
</dbReference>
<feature type="domain" description="HRDC" evidence="1">
    <location>
        <begin position="629"/>
        <end position="709"/>
    </location>
</feature>
<dbReference type="Pfam" id="PF05970">
    <property type="entry name" value="PIF1"/>
    <property type="match status" value="1"/>
</dbReference>
<keyword evidence="3" id="KW-1185">Reference proteome</keyword>
<dbReference type="Pfam" id="PF14493">
    <property type="entry name" value="HTH_40"/>
    <property type="match status" value="1"/>
</dbReference>
<dbReference type="GO" id="GO:0000723">
    <property type="term" value="P:telomere maintenance"/>
    <property type="evidence" value="ECO:0007669"/>
    <property type="project" value="InterPro"/>
</dbReference>
<dbReference type="InterPro" id="IPR010285">
    <property type="entry name" value="DNA_helicase_pif1-like_DEAD"/>
</dbReference>
<evidence type="ECO:0000313" key="2">
    <source>
        <dbReference type="EMBL" id="RUT78338.1"/>
    </source>
</evidence>
<dbReference type="PROSITE" id="PS50967">
    <property type="entry name" value="HRDC"/>
    <property type="match status" value="1"/>
</dbReference>
<dbReference type="PANTHER" id="PTHR47642">
    <property type="entry name" value="ATP-DEPENDENT DNA HELICASE"/>
    <property type="match status" value="1"/>
</dbReference>
<dbReference type="InterPro" id="IPR027417">
    <property type="entry name" value="P-loop_NTPase"/>
</dbReference>
<dbReference type="CDD" id="cd18037">
    <property type="entry name" value="DEXSc_Pif1_like"/>
    <property type="match status" value="1"/>
</dbReference>
<comment type="caution">
    <text evidence="2">The sequence shown here is derived from an EMBL/GenBank/DDBJ whole genome shotgun (WGS) entry which is preliminary data.</text>
</comment>
<dbReference type="Gene3D" id="3.40.50.300">
    <property type="entry name" value="P-loop containing nucleotide triphosphate hydrolases"/>
    <property type="match status" value="2"/>
</dbReference>
<accession>A0A434AV50</accession>
<dbReference type="InterPro" id="IPR051055">
    <property type="entry name" value="PIF1_helicase"/>
</dbReference>
<dbReference type="PANTHER" id="PTHR47642:SF6">
    <property type="entry name" value="ATP-DEPENDENT DNA HELICASE"/>
    <property type="match status" value="1"/>
</dbReference>
<dbReference type="Gene3D" id="1.10.150.80">
    <property type="entry name" value="HRDC domain"/>
    <property type="match status" value="1"/>
</dbReference>
<dbReference type="InterPro" id="IPR044876">
    <property type="entry name" value="HRDC_dom_sf"/>
</dbReference>
<evidence type="ECO:0000313" key="3">
    <source>
        <dbReference type="Proteomes" id="UP000282985"/>
    </source>
</evidence>
<dbReference type="InterPro" id="IPR010997">
    <property type="entry name" value="HRDC-like_sf"/>
</dbReference>
<dbReference type="InterPro" id="IPR003593">
    <property type="entry name" value="AAA+_ATPase"/>
</dbReference>
<dbReference type="Pfam" id="PF00570">
    <property type="entry name" value="HRDC"/>
    <property type="match status" value="1"/>
</dbReference>
<keyword evidence="2" id="KW-0347">Helicase</keyword>
<reference evidence="2 3" key="1">
    <citation type="submission" date="2018-11" db="EMBL/GenBank/DDBJ databases">
        <title>Parancylomarina longa gen. nov., sp. nov., isolated from sediments of southern Okinawa.</title>
        <authorList>
            <person name="Fu T."/>
        </authorList>
    </citation>
    <scope>NUCLEOTIDE SEQUENCE [LARGE SCALE GENOMIC DNA]</scope>
    <source>
        <strain evidence="2 3">T3-2 S1-C</strain>
    </source>
</reference>
<gene>
    <name evidence="2" type="ORF">DLK05_08405</name>
</gene>
<dbReference type="CDD" id="cd18809">
    <property type="entry name" value="SF1_C_RecD"/>
    <property type="match status" value="1"/>
</dbReference>
<dbReference type="FunFam" id="3.40.50.300:FF:001498">
    <property type="entry name" value="ATP-dependent DNA helicase"/>
    <property type="match status" value="1"/>
</dbReference>
<name>A0A434AV50_9BACT</name>
<organism evidence="2 3">
    <name type="scientific">Ancylomarina longa</name>
    <dbReference type="NCBI Taxonomy" id="2487017"/>
    <lineage>
        <taxon>Bacteria</taxon>
        <taxon>Pseudomonadati</taxon>
        <taxon>Bacteroidota</taxon>
        <taxon>Bacteroidia</taxon>
        <taxon>Marinilabiliales</taxon>
        <taxon>Marinifilaceae</taxon>
        <taxon>Ancylomarina</taxon>
    </lineage>
</organism>
<dbReference type="AlphaFoldDB" id="A0A434AV50"/>
<dbReference type="Proteomes" id="UP000282985">
    <property type="component" value="Unassembled WGS sequence"/>
</dbReference>
<keyword evidence="2" id="KW-0547">Nucleotide-binding</keyword>
<sequence>MKQNSELHLANQYIRYTNTNLFLTGKAGTGKTTFLRKLKTDLPKRMVVVAPTGVAAINAGGVTIHSFFQLPFGPILPGQILNDSRNDAKASGKASFRKFRREKINIIKSLDLLIIDEISMVRADLLDGIDEVLRKYRYSNQPFGGVQVLMIGDLQQLPPVVKNEEWSLLKQHYNSPFFFSSLAFQKSQHVSIELKHVYRQKDDDFIHILNEVRNNQLSEASYKKLEERYLPDFNPGDKEGYITLSTHNARAEKINEDKIAQLKEKKQSFKATIQGQFPEYSYPTAENLILKKGAQVMFVKNDSSQEKRYFNGKIGNVIDFEDDLIRVQCDGDETEIEVYTEEWQNIKYTINATTKAIEEEEVGSFIQFPLKLAWAITIHKSQGLTFERAIIDANAAFAHGQVYVALSRCKSLEGMVLKSRLSKTGIICESSVSEFTREVEQNPPNEKNFETAKQNYQFQLLQELFSFHEIFRFFRSCDKHLQENAASVLGNLKDKIKDCFPSVRTEILEVGEKFIPQIRQYCFLEEELAQNKTAQDRIQKAVSYFISKLEENVLSILQDYTFDTDNQAIEKTINGYLEQLNEKTIIKLNCLKACSKGFVIGEYLDSRAQAILQKATARKKKAKEISEENIEHPELFNLLRKWRKEISEKNDVPAFYIASQKSMVELANKLPYTSDQLKNIHGMGKKKIERYGKDIMAIVLEYRQKNKLGLLNFTLDEKSEPKKPKIPTREISFDLFKKGKSIAEIATIRDLKDTTIASHLSHYVGLGILPLEDFVDKKKIEKIKAQFKLSGMEALRDVKNTMDDSISFSDLRFVQAFLKNANTK</sequence>
<keyword evidence="2" id="KW-0067">ATP-binding</keyword>
<evidence type="ECO:0000259" key="1">
    <source>
        <dbReference type="PROSITE" id="PS50967"/>
    </source>
</evidence>
<protein>
    <submittedName>
        <fullName evidence="2">Helicase</fullName>
    </submittedName>
</protein>
<dbReference type="GO" id="GO:0006281">
    <property type="term" value="P:DNA repair"/>
    <property type="evidence" value="ECO:0007669"/>
    <property type="project" value="InterPro"/>
</dbReference>